<dbReference type="EMBL" id="JHEG04000001">
    <property type="protein sequence ID" value="KAF3885782.1"/>
    <property type="molecule type" value="Genomic_DNA"/>
</dbReference>
<evidence type="ECO:0000313" key="2">
    <source>
        <dbReference type="Proteomes" id="UP000029738"/>
    </source>
</evidence>
<dbReference type="AlphaFoldDB" id="A0A8S9T2H9"/>
<protein>
    <submittedName>
        <fullName evidence="1">Uncharacterized protein</fullName>
    </submittedName>
</protein>
<organism evidence="1 2">
    <name type="scientific">Tolypothrix bouteillei VB521301</name>
    <dbReference type="NCBI Taxonomy" id="1479485"/>
    <lineage>
        <taxon>Bacteria</taxon>
        <taxon>Bacillati</taxon>
        <taxon>Cyanobacteriota</taxon>
        <taxon>Cyanophyceae</taxon>
        <taxon>Nostocales</taxon>
        <taxon>Tolypothrichaceae</taxon>
        <taxon>Tolypothrix</taxon>
    </lineage>
</organism>
<dbReference type="Proteomes" id="UP000029738">
    <property type="component" value="Unassembled WGS sequence"/>
</dbReference>
<comment type="caution">
    <text evidence="1">The sequence shown here is derived from an EMBL/GenBank/DDBJ whole genome shotgun (WGS) entry which is preliminary data.</text>
</comment>
<name>A0A8S9T2H9_9CYAN</name>
<reference evidence="1" key="2">
    <citation type="submission" date="2019-11" db="EMBL/GenBank/DDBJ databases">
        <title>Improved Assembly of Tolypothrix boutellei genome.</title>
        <authorList>
            <person name="Sarangi A.N."/>
            <person name="Mukherjee M."/>
            <person name="Ghosh S."/>
            <person name="Singh D."/>
            <person name="Das A."/>
            <person name="Kant S."/>
            <person name="Prusty A."/>
            <person name="Tripathy S."/>
        </authorList>
    </citation>
    <scope>NUCLEOTIDE SEQUENCE</scope>
    <source>
        <strain evidence="1">VB521301</strain>
    </source>
</reference>
<accession>A0A8S9T2H9</accession>
<keyword evidence="2" id="KW-1185">Reference proteome</keyword>
<evidence type="ECO:0000313" key="1">
    <source>
        <dbReference type="EMBL" id="KAF3885782.1"/>
    </source>
</evidence>
<dbReference type="RefSeq" id="WP_167844649.1">
    <property type="nucleotide sequence ID" value="NZ_JHEG04000001.1"/>
</dbReference>
<proteinExistence type="predicted"/>
<gene>
    <name evidence="1" type="ORF">DA73_0400010120</name>
</gene>
<sequence>MTIRVAYDITCLLIEAKHIDRKSGVYRVTEEVMDELNKRDDIELSLVKICADNSLFNALDFSCYLKNEPYLNTYKTTDLLKSLQFIEVSRRNISHFSSEEFQRMPKFYQKPSSLEEF</sequence>
<reference evidence="1" key="1">
    <citation type="journal article" date="2015" name="Genome Announc.">
        <title>Draft Genome Sequence of Tolypothrix boutellei Strain VB521301.</title>
        <authorList>
            <person name="Chandrababunaidu M.M."/>
            <person name="Singh D."/>
            <person name="Sen D."/>
            <person name="Bhan S."/>
            <person name="Das S."/>
            <person name="Gupta A."/>
            <person name="Adhikary S.P."/>
            <person name="Tripathy S."/>
        </authorList>
    </citation>
    <scope>NUCLEOTIDE SEQUENCE</scope>
    <source>
        <strain evidence="1">VB521301</strain>
    </source>
</reference>